<accession>A0A225DPB3</accession>
<dbReference type="AlphaFoldDB" id="A0A225DPB3"/>
<protein>
    <submittedName>
        <fullName evidence="6">Transcriptional regulator, GntR family domain / Aspartate aminotransferase</fullName>
    </submittedName>
</protein>
<evidence type="ECO:0000256" key="1">
    <source>
        <dbReference type="ARBA" id="ARBA00001933"/>
    </source>
</evidence>
<dbReference type="InterPro" id="IPR015422">
    <property type="entry name" value="PyrdxlP-dep_Trfase_small"/>
</dbReference>
<dbReference type="GO" id="GO:1901605">
    <property type="term" value="P:alpha-amino acid metabolic process"/>
    <property type="evidence" value="ECO:0007669"/>
    <property type="project" value="TreeGrafter"/>
</dbReference>
<sequence>MPPAPLPLSNRSLRTTDSPISFFIQKAIETPGIISFAAGLVDAETLPAADVATAVADIMADPAAARAALQYGSTQGLPALREKVLRHVCDADGIAPRDLNLTADDVVLTTGSQQILYILGEVLFDPGDIVITEAPSYFVYHDCLTSHGADVRAVPMDSGGMDLDALDALLARLAETGDLKRVKLIYTVDYFQNPTGLSLTADRRPRLVEIAKKYSTTHRILILEDAAYRELRYDGPDLPSVKRYDPANEFVVYTSTFSKPCSPGLKTGYSILPRDLVTPVCNLKGSHDFGSSNLAQHILNRLMETGAYHRHVETLQRAYRLKRDAMVKALGSEFANWPGVKWTVPGGGLYVWLTFPSYIDTGKDGPLIGRAVDAGVLYVPGQFGHVPDAAGVVPKNEVRLSFGVATPEQILEGVRRLRRACRGLER</sequence>
<reference evidence="7" key="1">
    <citation type="submission" date="2017-06" db="EMBL/GenBank/DDBJ databases">
        <title>Genome analysis of Fimbriiglobus ruber SP5, the first member of the order Planctomycetales with confirmed chitinolytic capability.</title>
        <authorList>
            <person name="Ravin N.V."/>
            <person name="Rakitin A.L."/>
            <person name="Ivanova A.A."/>
            <person name="Beletsky A.V."/>
            <person name="Kulichevskaya I.S."/>
            <person name="Mardanov A.V."/>
            <person name="Dedysh S.N."/>
        </authorList>
    </citation>
    <scope>NUCLEOTIDE SEQUENCE [LARGE SCALE GENOMIC DNA]</scope>
    <source>
        <strain evidence="7">SP5</strain>
    </source>
</reference>
<evidence type="ECO:0000256" key="4">
    <source>
        <dbReference type="ARBA" id="ARBA00022898"/>
    </source>
</evidence>
<dbReference type="InterPro" id="IPR004839">
    <property type="entry name" value="Aminotransferase_I/II_large"/>
</dbReference>
<dbReference type="PANTHER" id="PTHR42790:SF19">
    <property type="entry name" value="KYNURENINE_ALPHA-AMINOADIPATE AMINOTRANSFERASE, MITOCHONDRIAL"/>
    <property type="match status" value="1"/>
</dbReference>
<dbReference type="EMBL" id="NIDE01000004">
    <property type="protein sequence ID" value="OWK43141.1"/>
    <property type="molecule type" value="Genomic_DNA"/>
</dbReference>
<dbReference type="SUPFAM" id="SSF53383">
    <property type="entry name" value="PLP-dependent transferases"/>
    <property type="match status" value="1"/>
</dbReference>
<dbReference type="Gene3D" id="3.90.1150.10">
    <property type="entry name" value="Aspartate Aminotransferase, domain 1"/>
    <property type="match status" value="1"/>
</dbReference>
<dbReference type="InterPro" id="IPR015424">
    <property type="entry name" value="PyrdxlP-dep_Trfase"/>
</dbReference>
<keyword evidence="4" id="KW-0663">Pyridoxal phosphate</keyword>
<evidence type="ECO:0000256" key="3">
    <source>
        <dbReference type="ARBA" id="ARBA00022679"/>
    </source>
</evidence>
<dbReference type="OrthoDB" id="9802328at2"/>
<keyword evidence="2 6" id="KW-0032">Aminotransferase</keyword>
<comment type="cofactor">
    <cofactor evidence="1">
        <name>pyridoxal 5'-phosphate</name>
        <dbReference type="ChEBI" id="CHEBI:597326"/>
    </cofactor>
</comment>
<name>A0A225DPB3_9BACT</name>
<dbReference type="RefSeq" id="WP_088254036.1">
    <property type="nucleotide sequence ID" value="NZ_NIDE01000004.1"/>
</dbReference>
<gene>
    <name evidence="6" type="ORF">FRUB_02740</name>
</gene>
<dbReference type="Proteomes" id="UP000214646">
    <property type="component" value="Unassembled WGS sequence"/>
</dbReference>
<dbReference type="InterPro" id="IPR050859">
    <property type="entry name" value="Class-I_PLP-dep_aminotransf"/>
</dbReference>
<dbReference type="CDD" id="cd00609">
    <property type="entry name" value="AAT_like"/>
    <property type="match status" value="1"/>
</dbReference>
<dbReference type="InterPro" id="IPR015421">
    <property type="entry name" value="PyrdxlP-dep_Trfase_major"/>
</dbReference>
<evidence type="ECO:0000256" key="2">
    <source>
        <dbReference type="ARBA" id="ARBA00022576"/>
    </source>
</evidence>
<dbReference type="GO" id="GO:0030170">
    <property type="term" value="F:pyridoxal phosphate binding"/>
    <property type="evidence" value="ECO:0007669"/>
    <property type="project" value="InterPro"/>
</dbReference>
<dbReference type="Pfam" id="PF00155">
    <property type="entry name" value="Aminotran_1_2"/>
    <property type="match status" value="1"/>
</dbReference>
<organism evidence="6 7">
    <name type="scientific">Fimbriiglobus ruber</name>
    <dbReference type="NCBI Taxonomy" id="1908690"/>
    <lineage>
        <taxon>Bacteria</taxon>
        <taxon>Pseudomonadati</taxon>
        <taxon>Planctomycetota</taxon>
        <taxon>Planctomycetia</taxon>
        <taxon>Gemmatales</taxon>
        <taxon>Gemmataceae</taxon>
        <taxon>Fimbriiglobus</taxon>
    </lineage>
</organism>
<evidence type="ECO:0000313" key="6">
    <source>
        <dbReference type="EMBL" id="OWK43141.1"/>
    </source>
</evidence>
<dbReference type="GO" id="GO:0008483">
    <property type="term" value="F:transaminase activity"/>
    <property type="evidence" value="ECO:0007669"/>
    <property type="project" value="UniProtKB-KW"/>
</dbReference>
<keyword evidence="3 6" id="KW-0808">Transferase</keyword>
<evidence type="ECO:0000313" key="7">
    <source>
        <dbReference type="Proteomes" id="UP000214646"/>
    </source>
</evidence>
<keyword evidence="7" id="KW-1185">Reference proteome</keyword>
<comment type="caution">
    <text evidence="6">The sequence shown here is derived from an EMBL/GenBank/DDBJ whole genome shotgun (WGS) entry which is preliminary data.</text>
</comment>
<dbReference type="Gene3D" id="3.40.640.10">
    <property type="entry name" value="Type I PLP-dependent aspartate aminotransferase-like (Major domain)"/>
    <property type="match status" value="1"/>
</dbReference>
<feature type="domain" description="Aminotransferase class I/classII large" evidence="5">
    <location>
        <begin position="35"/>
        <end position="417"/>
    </location>
</feature>
<dbReference type="PANTHER" id="PTHR42790">
    <property type="entry name" value="AMINOTRANSFERASE"/>
    <property type="match status" value="1"/>
</dbReference>
<evidence type="ECO:0000259" key="5">
    <source>
        <dbReference type="Pfam" id="PF00155"/>
    </source>
</evidence>
<proteinExistence type="predicted"/>